<feature type="signal peptide" evidence="1">
    <location>
        <begin position="1"/>
        <end position="16"/>
    </location>
</feature>
<gene>
    <name evidence="2" type="ORF">KL771_18300</name>
</gene>
<dbReference type="Proteomes" id="UP000766595">
    <property type="component" value="Unassembled WGS sequence"/>
</dbReference>
<reference evidence="2 3" key="1">
    <citation type="submission" date="2021-06" db="EMBL/GenBank/DDBJ databases">
        <authorList>
            <person name="Grouzdev D.S."/>
            <person name="Koziaeva V."/>
        </authorList>
    </citation>
    <scope>NUCLEOTIDE SEQUENCE [LARGE SCALE GENOMIC DNA]</scope>
    <source>
        <strain evidence="2 3">22</strain>
    </source>
</reference>
<keyword evidence="3" id="KW-1185">Reference proteome</keyword>
<dbReference type="AlphaFoldDB" id="A0A947GJD0"/>
<evidence type="ECO:0000313" key="3">
    <source>
        <dbReference type="Proteomes" id="UP000766595"/>
    </source>
</evidence>
<proteinExistence type="predicted"/>
<protein>
    <submittedName>
        <fullName evidence="2">Uncharacterized protein</fullName>
    </submittedName>
</protein>
<keyword evidence="1" id="KW-0732">Signal</keyword>
<feature type="chain" id="PRO_5037116164" evidence="1">
    <location>
        <begin position="17"/>
        <end position="174"/>
    </location>
</feature>
<name>A0A947GJD0_9HYPH</name>
<dbReference type="RefSeq" id="WP_261969964.1">
    <property type="nucleotide sequence ID" value="NZ_JAHHZF010000009.1"/>
</dbReference>
<accession>A0A947GJD0</accession>
<sequence length="174" mass="18505">MTVLSATALSANSAAAAPAVLDAFLIGFEDGCREGHDFGLWADTVMTNDKAGRWTVTAGGEVPPELAGAFGRPGLTVQREKASDLARLVVPVADGTYKGLRVVALELRRSTGYFLADDTVVFAEPEATVREKLAPVLRRARKLIGKGPATIDLKTENGRVRLRCLDKDDAAGRP</sequence>
<evidence type="ECO:0000256" key="1">
    <source>
        <dbReference type="SAM" id="SignalP"/>
    </source>
</evidence>
<evidence type="ECO:0000313" key="2">
    <source>
        <dbReference type="EMBL" id="MBT9291424.1"/>
    </source>
</evidence>
<organism evidence="2 3">
    <name type="scientific">Prosthecodimorpha staleyi</name>
    <dbReference type="NCBI Taxonomy" id="2840188"/>
    <lineage>
        <taxon>Bacteria</taxon>
        <taxon>Pseudomonadati</taxon>
        <taxon>Pseudomonadota</taxon>
        <taxon>Alphaproteobacteria</taxon>
        <taxon>Hyphomicrobiales</taxon>
        <taxon>Ancalomicrobiaceae</taxon>
        <taxon>Prosthecodimorpha</taxon>
    </lineage>
</organism>
<comment type="caution">
    <text evidence="2">The sequence shown here is derived from an EMBL/GenBank/DDBJ whole genome shotgun (WGS) entry which is preliminary data.</text>
</comment>
<dbReference type="EMBL" id="JAHHZF010000009">
    <property type="protein sequence ID" value="MBT9291424.1"/>
    <property type="molecule type" value="Genomic_DNA"/>
</dbReference>